<dbReference type="PANTHER" id="PTHR43201:SF5">
    <property type="entry name" value="MEDIUM-CHAIN ACYL-COA LIGASE ACSF2, MITOCHONDRIAL"/>
    <property type="match status" value="1"/>
</dbReference>
<dbReference type="InterPro" id="IPR000873">
    <property type="entry name" value="AMP-dep_synth/lig_dom"/>
</dbReference>
<evidence type="ECO:0000259" key="3">
    <source>
        <dbReference type="Pfam" id="PF00501"/>
    </source>
</evidence>
<evidence type="ECO:0000313" key="5">
    <source>
        <dbReference type="EMBL" id="MDE1455987.1"/>
    </source>
</evidence>
<dbReference type="Pfam" id="PF00501">
    <property type="entry name" value="AMP-binding"/>
    <property type="match status" value="1"/>
</dbReference>
<evidence type="ECO:0000256" key="1">
    <source>
        <dbReference type="ARBA" id="ARBA00006432"/>
    </source>
</evidence>
<organism evidence="4 6">
    <name type="scientific">Bacillus paralicheniformis</name>
    <dbReference type="NCBI Taxonomy" id="1648923"/>
    <lineage>
        <taxon>Bacteria</taxon>
        <taxon>Bacillati</taxon>
        <taxon>Bacillota</taxon>
        <taxon>Bacilli</taxon>
        <taxon>Bacillales</taxon>
        <taxon>Bacillaceae</taxon>
        <taxon>Bacillus</taxon>
    </lineage>
</organism>
<protein>
    <submittedName>
        <fullName evidence="4">AMP-binding protein</fullName>
    </submittedName>
</protein>
<keyword evidence="2" id="KW-0436">Ligase</keyword>
<dbReference type="Gene3D" id="3.40.50.980">
    <property type="match status" value="1"/>
</dbReference>
<proteinExistence type="inferred from homology"/>
<dbReference type="AlphaFoldDB" id="A0AAW6KK01"/>
<comment type="caution">
    <text evidence="4">The sequence shown here is derived from an EMBL/GenBank/DDBJ whole genome shotgun (WGS) entry which is preliminary data.</text>
</comment>
<dbReference type="PANTHER" id="PTHR43201">
    <property type="entry name" value="ACYL-COA SYNTHETASE"/>
    <property type="match status" value="1"/>
</dbReference>
<evidence type="ECO:0000313" key="4">
    <source>
        <dbReference type="EMBL" id="MDE1455857.1"/>
    </source>
</evidence>
<feature type="non-terminal residue" evidence="4">
    <location>
        <position position="84"/>
    </location>
</feature>
<dbReference type="EMBL" id="JARAFO010000863">
    <property type="protein sequence ID" value="MDE1455857.1"/>
    <property type="molecule type" value="Genomic_DNA"/>
</dbReference>
<reference evidence="4" key="1">
    <citation type="submission" date="2022-12" db="EMBL/GenBank/DDBJ databases">
        <title>Draft Genome Sequences of Bacillus licheniformis and Bacillus paralicheniformis strains isolated from Irish skim milk powders.</title>
        <authorList>
            <person name="Lourenco A."/>
            <person name="Li F."/>
            <person name="Geraldine D."/>
            <person name="Tobin J.T."/>
            <person name="Butler F."/>
            <person name="Jordan K."/>
            <person name="Obrien T."/>
        </authorList>
    </citation>
    <scope>NUCLEOTIDE SEQUENCE</scope>
    <source>
        <strain evidence="4">3370</strain>
    </source>
</reference>
<feature type="domain" description="AMP-dependent synthetase/ligase" evidence="3">
    <location>
        <begin position="1"/>
        <end position="83"/>
    </location>
</feature>
<gene>
    <name evidence="4" type="ORF">PVN32_27565</name>
    <name evidence="5" type="ORF">PVN32_28215</name>
</gene>
<dbReference type="RefSeq" id="WP_274686291.1">
    <property type="nucleotide sequence ID" value="NZ_JARAFO010000863.1"/>
</dbReference>
<accession>A0AAW6KK01</accession>
<dbReference type="SUPFAM" id="SSF56801">
    <property type="entry name" value="Acetyl-CoA synthetase-like"/>
    <property type="match status" value="1"/>
</dbReference>
<comment type="similarity">
    <text evidence="1">Belongs to the ATP-dependent AMP-binding enzyme family.</text>
</comment>
<name>A0AAW6KK01_9BACI</name>
<dbReference type="GO" id="GO:0031956">
    <property type="term" value="F:medium-chain fatty acid-CoA ligase activity"/>
    <property type="evidence" value="ECO:0007669"/>
    <property type="project" value="TreeGrafter"/>
</dbReference>
<sequence>HCFGCVLGTLACVTAGATMVPVQEFNPKEVLSAVETEKCTALHGVPTMFIAELNDQDFASYDLSSLRTGIMAGSNCPIEVMKKV</sequence>
<evidence type="ECO:0000256" key="2">
    <source>
        <dbReference type="ARBA" id="ARBA00022598"/>
    </source>
</evidence>
<dbReference type="Proteomes" id="UP001216709">
    <property type="component" value="Unassembled WGS sequence"/>
</dbReference>
<evidence type="ECO:0000313" key="6">
    <source>
        <dbReference type="Proteomes" id="UP001216709"/>
    </source>
</evidence>
<feature type="non-terminal residue" evidence="4">
    <location>
        <position position="1"/>
    </location>
</feature>
<dbReference type="GO" id="GO:0006631">
    <property type="term" value="P:fatty acid metabolic process"/>
    <property type="evidence" value="ECO:0007669"/>
    <property type="project" value="TreeGrafter"/>
</dbReference>
<dbReference type="EMBL" id="JARAFO010000999">
    <property type="protein sequence ID" value="MDE1455987.1"/>
    <property type="molecule type" value="Genomic_DNA"/>
</dbReference>